<keyword evidence="7" id="KW-1185">Reference proteome</keyword>
<evidence type="ECO:0000313" key="6">
    <source>
        <dbReference type="EMBL" id="QCR09043.1"/>
    </source>
</evidence>
<dbReference type="Pfam" id="PF00196">
    <property type="entry name" value="GerE"/>
    <property type="match status" value="1"/>
</dbReference>
<dbReference type="EMBL" id="FJ167366">
    <property type="protein sequence ID" value="AEZ64903.1"/>
    <property type="molecule type" value="Genomic_DNA"/>
</dbReference>
<sequence length="244" mass="28391">MSFFWSENEIINNTIKNYLNRKLKHYGDLKYAYIILSKKNPSLVSIISNYPQEWVETYKENNYQHIDPVILTAINKISPFSWDDNLVINSKLRFSKIFNLSREYDIVNGYTFVLHDHLQNLAALSIMLEESESADVETAIEDNKDKIQMLLISIHEKIISLYREMNQGNSHRWGDKDIFSDRENEILYWASMGKTYPEIALILGIKISTVKFHIGNVVKKLGVLNAKHAIRLGVELQLIKPLPF</sequence>
<dbReference type="RefSeq" id="WP_137714056.1">
    <property type="nucleotide sequence ID" value="NZ_CP034035.1"/>
</dbReference>
<dbReference type="GO" id="GO:0006355">
    <property type="term" value="P:regulation of DNA-templated transcription"/>
    <property type="evidence" value="ECO:0007669"/>
    <property type="project" value="InterPro"/>
</dbReference>
<evidence type="ECO:0000313" key="5">
    <source>
        <dbReference type="EMBL" id="AEZ64903.1"/>
    </source>
</evidence>
<dbReference type="Proteomes" id="UP000299580">
    <property type="component" value="Chromosome"/>
</dbReference>
<dbReference type="Gene3D" id="1.10.10.10">
    <property type="entry name" value="Winged helix-like DNA-binding domain superfamily/Winged helix DNA-binding domain"/>
    <property type="match status" value="1"/>
</dbReference>
<dbReference type="InterPro" id="IPR036388">
    <property type="entry name" value="WH-like_DNA-bd_sf"/>
</dbReference>
<dbReference type="Pfam" id="PF03472">
    <property type="entry name" value="Autoind_bind"/>
    <property type="match status" value="1"/>
</dbReference>
<dbReference type="KEGG" id="brb:EH207_11215"/>
<dbReference type="EMBL" id="CP034035">
    <property type="protein sequence ID" value="QCR09043.1"/>
    <property type="molecule type" value="Genomic_DNA"/>
</dbReference>
<dbReference type="InterPro" id="IPR000792">
    <property type="entry name" value="Tscrpt_reg_LuxR_C"/>
</dbReference>
<dbReference type="InterPro" id="IPR016032">
    <property type="entry name" value="Sig_transdc_resp-reg_C-effctor"/>
</dbReference>
<proteinExistence type="predicted"/>
<protein>
    <submittedName>
        <fullName evidence="6">LuxR family transcriptional regulator</fullName>
    </submittedName>
    <submittedName>
        <fullName evidence="5">Quorum sensing regulatory protein</fullName>
    </submittedName>
</protein>
<dbReference type="InterPro" id="IPR036693">
    <property type="entry name" value="TF_LuxR_autoind-bd_dom_sf"/>
</dbReference>
<dbReference type="PROSITE" id="PS00622">
    <property type="entry name" value="HTH_LUXR_1"/>
    <property type="match status" value="1"/>
</dbReference>
<dbReference type="OrthoDB" id="9774661at2"/>
<dbReference type="GO" id="GO:0003677">
    <property type="term" value="F:DNA binding"/>
    <property type="evidence" value="ECO:0007669"/>
    <property type="project" value="UniProtKB-KW"/>
</dbReference>
<evidence type="ECO:0000259" key="4">
    <source>
        <dbReference type="PROSITE" id="PS50043"/>
    </source>
</evidence>
<dbReference type="Gene3D" id="3.30.450.80">
    <property type="entry name" value="Transcription factor LuxR-like, autoinducer-binding domain"/>
    <property type="match status" value="1"/>
</dbReference>
<dbReference type="AlphaFoldDB" id="H6QW40"/>
<dbReference type="PROSITE" id="PS50043">
    <property type="entry name" value="HTH_LUXR_2"/>
    <property type="match status" value="1"/>
</dbReference>
<dbReference type="PANTHER" id="PTHR44688">
    <property type="entry name" value="DNA-BINDING TRANSCRIPTIONAL ACTIVATOR DEVR_DOSR"/>
    <property type="match status" value="1"/>
</dbReference>
<dbReference type="PANTHER" id="PTHR44688:SF16">
    <property type="entry name" value="DNA-BINDING TRANSCRIPTIONAL ACTIVATOR DEVR_DOSR"/>
    <property type="match status" value="1"/>
</dbReference>
<organism evidence="5">
    <name type="scientific">Brenneria rubrifaciens</name>
    <dbReference type="NCBI Taxonomy" id="55213"/>
    <lineage>
        <taxon>Bacteria</taxon>
        <taxon>Pseudomonadati</taxon>
        <taxon>Pseudomonadota</taxon>
        <taxon>Gammaproteobacteria</taxon>
        <taxon>Enterobacterales</taxon>
        <taxon>Pectobacteriaceae</taxon>
        <taxon>Brenneria</taxon>
    </lineage>
</organism>
<dbReference type="InterPro" id="IPR005143">
    <property type="entry name" value="TF_LuxR_autoind-bd_dom"/>
</dbReference>
<dbReference type="SMART" id="SM00421">
    <property type="entry name" value="HTH_LUXR"/>
    <property type="match status" value="1"/>
</dbReference>
<gene>
    <name evidence="5" type="primary">bruR</name>
    <name evidence="6" type="ORF">EH207_11215</name>
</gene>
<name>H6QW40_9GAMM</name>
<accession>H6QW40</accession>
<reference evidence="5" key="1">
    <citation type="journal article" date="2012" name="Phytopathology">
        <title>AHL signals induce rubrifacine production in a bruI mutant of Brenneria rubrifaciens.</title>
        <authorList>
            <person name="McClean A.E."/>
            <person name="Duerkop B.A."/>
            <person name="Greenberg E.P."/>
            <person name="Kluepfel D.A."/>
        </authorList>
    </citation>
    <scope>NUCLEOTIDE SEQUENCE</scope>
    <source>
        <strain evidence="5">6D370</strain>
    </source>
</reference>
<evidence type="ECO:0000256" key="3">
    <source>
        <dbReference type="ARBA" id="ARBA00023163"/>
    </source>
</evidence>
<reference evidence="6 7" key="2">
    <citation type="submission" date="2018-11" db="EMBL/GenBank/DDBJ databases">
        <title>Genome sequences of Brenneria nigrifluens and Brenneria rubrifaciens.</title>
        <authorList>
            <person name="Poret-Peterson A.T."/>
            <person name="McClean A.E."/>
            <person name="Kluepfel D.A."/>
        </authorList>
    </citation>
    <scope>NUCLEOTIDE SEQUENCE [LARGE SCALE GENOMIC DNA]</scope>
    <source>
        <strain evidence="6 7">6D370</strain>
    </source>
</reference>
<evidence type="ECO:0000313" key="7">
    <source>
        <dbReference type="Proteomes" id="UP000299580"/>
    </source>
</evidence>
<feature type="domain" description="HTH luxR-type" evidence="4">
    <location>
        <begin position="172"/>
        <end position="237"/>
    </location>
</feature>
<dbReference type="SUPFAM" id="SSF75516">
    <property type="entry name" value="Pheromone-binding domain of LuxR-like quorum-sensing transcription factors"/>
    <property type="match status" value="1"/>
</dbReference>
<dbReference type="CDD" id="cd06170">
    <property type="entry name" value="LuxR_C_like"/>
    <property type="match status" value="1"/>
</dbReference>
<evidence type="ECO:0000256" key="2">
    <source>
        <dbReference type="ARBA" id="ARBA00023125"/>
    </source>
</evidence>
<dbReference type="SUPFAM" id="SSF46894">
    <property type="entry name" value="C-terminal effector domain of the bipartite response regulators"/>
    <property type="match status" value="1"/>
</dbReference>
<keyword evidence="1" id="KW-0805">Transcription regulation</keyword>
<dbReference type="PRINTS" id="PR00038">
    <property type="entry name" value="HTHLUXR"/>
</dbReference>
<keyword evidence="2" id="KW-0238">DNA-binding</keyword>
<keyword evidence="3" id="KW-0804">Transcription</keyword>
<evidence type="ECO:0000256" key="1">
    <source>
        <dbReference type="ARBA" id="ARBA00023015"/>
    </source>
</evidence>